<feature type="compositionally biased region" description="Polar residues" evidence="1">
    <location>
        <begin position="332"/>
        <end position="343"/>
    </location>
</feature>
<dbReference type="InterPro" id="IPR036378">
    <property type="entry name" value="FAS1_dom_sf"/>
</dbReference>
<evidence type="ECO:0000313" key="4">
    <source>
        <dbReference type="EMBL" id="KPI45976.1"/>
    </source>
</evidence>
<sequence>MQFKNLALAAIVATATAQEQQNLTAALSSNPELSNLTSFLGALPDFVGQLSQLQNVTLLAPNNEAFAEFLNSSAGSGLASGSDSALIQAILSYHVLNGTYESFGENVTFVPTALQPPQFANVTGGQRVEVIPSGGNATFLSGLLANSTAVGNATNFTGGVVHVIDRFLVVPQNISETAIQANLTSAVGALLKADLATTLDGLSDVTVFVPDNAAFRAIGNLVGNLTTENLTSILTYHVVNGTVAYSTDLSNTSIPTLGGGNVTITVDGDSVFVNSARVTVPNVLVANGVVHVIDSVLNPANSTAEPNPSESSGVPAFAGAQDQDDGLASGVPTPTASLNPTSEASAAATATSSSSSGGAMPMITGAIAPAALFGAGAILANL</sequence>
<dbReference type="AlphaFoldDB" id="A0A0N1HHH7"/>
<evidence type="ECO:0000256" key="1">
    <source>
        <dbReference type="SAM" id="MobiDB-lite"/>
    </source>
</evidence>
<evidence type="ECO:0000259" key="3">
    <source>
        <dbReference type="PROSITE" id="PS50213"/>
    </source>
</evidence>
<accession>A0A0N1HHH7</accession>
<dbReference type="STRING" id="1664694.A0A0N1HHH7"/>
<dbReference type="Pfam" id="PF02469">
    <property type="entry name" value="Fasciclin"/>
    <property type="match status" value="2"/>
</dbReference>
<feature type="domain" description="FAS1" evidence="3">
    <location>
        <begin position="171"/>
        <end position="297"/>
    </location>
</feature>
<keyword evidence="2" id="KW-0732">Signal</keyword>
<organism evidence="4 5">
    <name type="scientific">Cyphellophora attinorum</name>
    <dbReference type="NCBI Taxonomy" id="1664694"/>
    <lineage>
        <taxon>Eukaryota</taxon>
        <taxon>Fungi</taxon>
        <taxon>Dikarya</taxon>
        <taxon>Ascomycota</taxon>
        <taxon>Pezizomycotina</taxon>
        <taxon>Eurotiomycetes</taxon>
        <taxon>Chaetothyriomycetidae</taxon>
        <taxon>Chaetothyriales</taxon>
        <taxon>Cyphellophoraceae</taxon>
        <taxon>Cyphellophora</taxon>
    </lineage>
</organism>
<evidence type="ECO:0000256" key="2">
    <source>
        <dbReference type="SAM" id="SignalP"/>
    </source>
</evidence>
<protein>
    <submittedName>
        <fullName evidence="4">Periostin</fullName>
    </submittedName>
</protein>
<name>A0A0N1HHH7_9EURO</name>
<dbReference type="GeneID" id="28739136"/>
<dbReference type="PANTHER" id="PTHR10900:SF77">
    <property type="entry name" value="FI19380P1"/>
    <property type="match status" value="1"/>
</dbReference>
<dbReference type="Gene3D" id="2.30.180.10">
    <property type="entry name" value="FAS1 domain"/>
    <property type="match status" value="2"/>
</dbReference>
<dbReference type="InterPro" id="IPR050904">
    <property type="entry name" value="Adhesion/Biosynth-related"/>
</dbReference>
<dbReference type="PROSITE" id="PS50213">
    <property type="entry name" value="FAS1"/>
    <property type="match status" value="2"/>
</dbReference>
<dbReference type="VEuPathDB" id="FungiDB:AB675_693"/>
<feature type="chain" id="PRO_5005873375" evidence="2">
    <location>
        <begin position="18"/>
        <end position="382"/>
    </location>
</feature>
<feature type="region of interest" description="Disordered" evidence="1">
    <location>
        <begin position="301"/>
        <end position="358"/>
    </location>
</feature>
<dbReference type="InterPro" id="IPR000782">
    <property type="entry name" value="FAS1_domain"/>
</dbReference>
<dbReference type="Proteomes" id="UP000038010">
    <property type="component" value="Unassembled WGS sequence"/>
</dbReference>
<dbReference type="FunFam" id="2.30.180.10:FF:000032">
    <property type="entry name" value="Fasciclin domain-containing protein, putative"/>
    <property type="match status" value="1"/>
</dbReference>
<comment type="caution">
    <text evidence="4">The sequence shown here is derived from an EMBL/GenBank/DDBJ whole genome shotgun (WGS) entry which is preliminary data.</text>
</comment>
<feature type="domain" description="FAS1" evidence="3">
    <location>
        <begin position="20"/>
        <end position="168"/>
    </location>
</feature>
<gene>
    <name evidence="4" type="ORF">AB675_693</name>
</gene>
<reference evidence="4 5" key="1">
    <citation type="submission" date="2015-06" db="EMBL/GenBank/DDBJ databases">
        <title>Draft genome of the ant-associated black yeast Phialophora attae CBS 131958.</title>
        <authorList>
            <person name="Moreno L.F."/>
            <person name="Stielow B.J."/>
            <person name="de Hoog S."/>
            <person name="Vicente V.A."/>
            <person name="Weiss V.A."/>
            <person name="de Vries M."/>
            <person name="Cruz L.M."/>
            <person name="Souza E.M."/>
        </authorList>
    </citation>
    <scope>NUCLEOTIDE SEQUENCE [LARGE SCALE GENOMIC DNA]</scope>
    <source>
        <strain evidence="4 5">CBS 131958</strain>
    </source>
</reference>
<dbReference type="RefSeq" id="XP_018005939.1">
    <property type="nucleotide sequence ID" value="XM_018147268.1"/>
</dbReference>
<feature type="compositionally biased region" description="Polar residues" evidence="1">
    <location>
        <begin position="301"/>
        <end position="312"/>
    </location>
</feature>
<evidence type="ECO:0000313" key="5">
    <source>
        <dbReference type="Proteomes" id="UP000038010"/>
    </source>
</evidence>
<proteinExistence type="predicted"/>
<dbReference type="SMART" id="SM00554">
    <property type="entry name" value="FAS1"/>
    <property type="match status" value="2"/>
</dbReference>
<dbReference type="EMBL" id="LFJN01000001">
    <property type="protein sequence ID" value="KPI45976.1"/>
    <property type="molecule type" value="Genomic_DNA"/>
</dbReference>
<dbReference type="PANTHER" id="PTHR10900">
    <property type="entry name" value="PERIOSTIN-RELATED"/>
    <property type="match status" value="1"/>
</dbReference>
<feature type="signal peptide" evidence="2">
    <location>
        <begin position="1"/>
        <end position="17"/>
    </location>
</feature>
<dbReference type="SUPFAM" id="SSF82153">
    <property type="entry name" value="FAS1 domain"/>
    <property type="match status" value="2"/>
</dbReference>
<dbReference type="OrthoDB" id="286301at2759"/>
<keyword evidence="5" id="KW-1185">Reference proteome</keyword>
<feature type="compositionally biased region" description="Low complexity" evidence="1">
    <location>
        <begin position="344"/>
        <end position="358"/>
    </location>
</feature>